<dbReference type="PANTHER" id="PTHR30561">
    <property type="entry name" value="SMR FAMILY PROTON-DEPENDENT DRUG EFFLUX TRANSPORTER SUGE"/>
    <property type="match status" value="1"/>
</dbReference>
<keyword evidence="6 8" id="KW-0472">Membrane</keyword>
<keyword evidence="5 8" id="KW-1133">Transmembrane helix</keyword>
<evidence type="ECO:0000256" key="4">
    <source>
        <dbReference type="ARBA" id="ARBA00022692"/>
    </source>
</evidence>
<name>A0ABX2ZX24_9BACI</name>
<evidence type="ECO:0000256" key="5">
    <source>
        <dbReference type="ARBA" id="ARBA00022989"/>
    </source>
</evidence>
<feature type="transmembrane region" description="Helical" evidence="8">
    <location>
        <begin position="59"/>
        <end position="79"/>
    </location>
</feature>
<evidence type="ECO:0000256" key="6">
    <source>
        <dbReference type="ARBA" id="ARBA00023136"/>
    </source>
</evidence>
<dbReference type="Gene3D" id="1.10.3730.20">
    <property type="match status" value="1"/>
</dbReference>
<protein>
    <submittedName>
        <fullName evidence="9">Supressor protein SugE</fullName>
    </submittedName>
</protein>
<keyword evidence="4 7" id="KW-0812">Transmembrane</keyword>
<dbReference type="InterPro" id="IPR000390">
    <property type="entry name" value="Small_drug/metabolite_transptr"/>
</dbReference>
<evidence type="ECO:0000313" key="9">
    <source>
        <dbReference type="EMBL" id="ODG91608.1"/>
    </source>
</evidence>
<keyword evidence="2" id="KW-0813">Transport</keyword>
<feature type="transmembrane region" description="Helical" evidence="8">
    <location>
        <begin position="6"/>
        <end position="22"/>
    </location>
</feature>
<dbReference type="Proteomes" id="UP000094580">
    <property type="component" value="Unassembled WGS sequence"/>
</dbReference>
<evidence type="ECO:0000256" key="7">
    <source>
        <dbReference type="RuleBase" id="RU003942"/>
    </source>
</evidence>
<dbReference type="Pfam" id="PF00893">
    <property type="entry name" value="Multi_Drug_Res"/>
    <property type="match status" value="1"/>
</dbReference>
<dbReference type="PANTHER" id="PTHR30561:SF0">
    <property type="entry name" value="GUANIDINIUM EXPORTER"/>
    <property type="match status" value="1"/>
</dbReference>
<dbReference type="InterPro" id="IPR037185">
    <property type="entry name" value="EmrE-like"/>
</dbReference>
<dbReference type="EMBL" id="MDKC01000017">
    <property type="protein sequence ID" value="ODG91608.1"/>
    <property type="molecule type" value="Genomic_DNA"/>
</dbReference>
<comment type="caution">
    <text evidence="9">The sequence shown here is derived from an EMBL/GenBank/DDBJ whole genome shotgun (WGS) entry which is preliminary data.</text>
</comment>
<reference evidence="9 10" key="1">
    <citation type="submission" date="2016-07" db="EMBL/GenBank/DDBJ databases">
        <authorList>
            <person name="Townsley L."/>
            <person name="Shank E.A."/>
        </authorList>
    </citation>
    <scope>NUCLEOTIDE SEQUENCE [LARGE SCALE GENOMIC DNA]</scope>
    <source>
        <strain evidence="9 10">CH01</strain>
    </source>
</reference>
<evidence type="ECO:0000256" key="8">
    <source>
        <dbReference type="SAM" id="Phobius"/>
    </source>
</evidence>
<feature type="transmembrane region" description="Helical" evidence="8">
    <location>
        <begin position="29"/>
        <end position="47"/>
    </location>
</feature>
<comment type="similarity">
    <text evidence="7">Belongs to the drug/metabolite transporter (DMT) superfamily. Small multidrug resistance (SMR) (TC 2.A.7.1) family.</text>
</comment>
<keyword evidence="3" id="KW-1003">Cell membrane</keyword>
<organism evidence="9 10">
    <name type="scientific">Gottfriedia luciferensis</name>
    <dbReference type="NCBI Taxonomy" id="178774"/>
    <lineage>
        <taxon>Bacteria</taxon>
        <taxon>Bacillati</taxon>
        <taxon>Bacillota</taxon>
        <taxon>Bacilli</taxon>
        <taxon>Bacillales</taxon>
        <taxon>Bacillaceae</taxon>
        <taxon>Gottfriedia</taxon>
    </lineage>
</organism>
<evidence type="ECO:0000256" key="1">
    <source>
        <dbReference type="ARBA" id="ARBA00004651"/>
    </source>
</evidence>
<dbReference type="RefSeq" id="WP_069033989.1">
    <property type="nucleotide sequence ID" value="NZ_MDKC01000017.1"/>
</dbReference>
<proteinExistence type="inferred from homology"/>
<dbReference type="InterPro" id="IPR045324">
    <property type="entry name" value="Small_multidrug_res"/>
</dbReference>
<gene>
    <name evidence="9" type="ORF">BED47_22565</name>
</gene>
<evidence type="ECO:0000313" key="10">
    <source>
        <dbReference type="Proteomes" id="UP000094580"/>
    </source>
</evidence>
<evidence type="ECO:0000256" key="3">
    <source>
        <dbReference type="ARBA" id="ARBA00022475"/>
    </source>
</evidence>
<keyword evidence="10" id="KW-1185">Reference proteome</keyword>
<accession>A0ABX2ZX24</accession>
<sequence length="106" mass="11778">MAWLFLFIAGLGEVGFVIFMKLSNNLKKLNYSILCILSGWTSFYLLSKALKVIPVGTGYTIWTGIGAAGSVLIGMLFFYESREWKRLLFITLVIGSVIGLKIISPH</sequence>
<feature type="transmembrane region" description="Helical" evidence="8">
    <location>
        <begin position="86"/>
        <end position="104"/>
    </location>
</feature>
<evidence type="ECO:0000256" key="2">
    <source>
        <dbReference type="ARBA" id="ARBA00022448"/>
    </source>
</evidence>
<comment type="subcellular location">
    <subcellularLocation>
        <location evidence="1 7">Cell membrane</location>
        <topology evidence="1 7">Multi-pass membrane protein</topology>
    </subcellularLocation>
</comment>
<dbReference type="SUPFAM" id="SSF103481">
    <property type="entry name" value="Multidrug resistance efflux transporter EmrE"/>
    <property type="match status" value="1"/>
</dbReference>